<dbReference type="Proteomes" id="UP000622707">
    <property type="component" value="Unassembled WGS sequence"/>
</dbReference>
<comment type="caution">
    <text evidence="2">The sequence shown here is derived from an EMBL/GenBank/DDBJ whole genome shotgun (WGS) entry which is preliminary data.</text>
</comment>
<evidence type="ECO:0000256" key="1">
    <source>
        <dbReference type="SAM" id="Phobius"/>
    </source>
</evidence>
<dbReference type="EMBL" id="JAEQND010000005">
    <property type="protein sequence ID" value="MBL0425583.1"/>
    <property type="molecule type" value="Genomic_DNA"/>
</dbReference>
<dbReference type="Pfam" id="PF04286">
    <property type="entry name" value="DUF445"/>
    <property type="match status" value="1"/>
</dbReference>
<dbReference type="RefSeq" id="WP_201689326.1">
    <property type="nucleotide sequence ID" value="NZ_JAEQND010000005.1"/>
</dbReference>
<keyword evidence="1" id="KW-0472">Membrane</keyword>
<dbReference type="PANTHER" id="PTHR38442:SF1">
    <property type="entry name" value="INNER MEMBRANE PROTEIN"/>
    <property type="match status" value="1"/>
</dbReference>
<evidence type="ECO:0000313" key="3">
    <source>
        <dbReference type="Proteomes" id="UP000622707"/>
    </source>
</evidence>
<keyword evidence="1" id="KW-0812">Transmembrane</keyword>
<name>A0ABS1JMZ1_9BURK</name>
<evidence type="ECO:0000313" key="2">
    <source>
        <dbReference type="EMBL" id="MBL0425583.1"/>
    </source>
</evidence>
<protein>
    <submittedName>
        <fullName evidence="2">DUF445 family protein</fullName>
    </submittedName>
</protein>
<feature type="transmembrane region" description="Helical" evidence="1">
    <location>
        <begin position="6"/>
        <end position="24"/>
    </location>
</feature>
<dbReference type="InterPro" id="IPR007383">
    <property type="entry name" value="DUF445"/>
</dbReference>
<gene>
    <name evidence="2" type="ORF">JI746_10735</name>
</gene>
<sequence>MQSSTLVSLAALTGIATLLVLVALRSAPRAADQHAQLAHAKANALMLLGMMGCALVLSLVMPPGLFADGLRTTSEAAIVGGLADWFAVSALFRPLPVPIIGRDTDVIARKKDEIGDQLAAFVQDKFLDVDSLAALMRRHDLAAALGGWLSQEQNTRRLGGFLVKCVAGSLHLVEEERVQQLLKDAARTLLANADLSRSAGEVLDTLTANGRHQQLLDQLIARLLRLLAAQRTRDAIAYKIVLWLRTEHYRKQLVLPTEWLGEKGSELVARQLGRYLEEVRTDPAHSLRVAFDLHAAQLIARLKTDPVMHEKSEQIKAYLLNDDDLGRYASQLWRTVSEWIHRNVESEDSPLHRKLVAAGSWLGRELAGDADLRRTLNDQLEAAARSAAPDFSAYLTSHIRDTVRQWDAREMASQIELSIGPQLQKIRVNGTLVGGAIGLVLFAAGETVRRLSS</sequence>
<keyword evidence="3" id="KW-1185">Reference proteome</keyword>
<proteinExistence type="predicted"/>
<feature type="transmembrane region" description="Helical" evidence="1">
    <location>
        <begin position="45"/>
        <end position="66"/>
    </location>
</feature>
<organism evidence="2 3">
    <name type="scientific">Ramlibacter alkalitolerans</name>
    <dbReference type="NCBI Taxonomy" id="2039631"/>
    <lineage>
        <taxon>Bacteria</taxon>
        <taxon>Pseudomonadati</taxon>
        <taxon>Pseudomonadota</taxon>
        <taxon>Betaproteobacteria</taxon>
        <taxon>Burkholderiales</taxon>
        <taxon>Comamonadaceae</taxon>
        <taxon>Ramlibacter</taxon>
    </lineage>
</organism>
<keyword evidence="1" id="KW-1133">Transmembrane helix</keyword>
<dbReference type="PANTHER" id="PTHR38442">
    <property type="entry name" value="INNER MEMBRANE PROTEIN-RELATED"/>
    <property type="match status" value="1"/>
</dbReference>
<accession>A0ABS1JMZ1</accession>
<reference evidence="2 3" key="1">
    <citation type="journal article" date="2017" name="Int. J. Syst. Evol. Microbiol.">
        <title>Ramlibacter alkalitolerans sp. nov., alkali-tolerant bacterium isolated from soil of ginseng.</title>
        <authorList>
            <person name="Lee D.H."/>
            <person name="Cha C.J."/>
        </authorList>
    </citation>
    <scope>NUCLEOTIDE SEQUENCE [LARGE SCALE GENOMIC DNA]</scope>
    <source>
        <strain evidence="2 3">KACC 19305</strain>
    </source>
</reference>